<proteinExistence type="predicted"/>
<feature type="region of interest" description="Disordered" evidence="1">
    <location>
        <begin position="550"/>
        <end position="630"/>
    </location>
</feature>
<feature type="compositionally biased region" description="Basic and acidic residues" evidence="1">
    <location>
        <begin position="1"/>
        <end position="10"/>
    </location>
</feature>
<evidence type="ECO:0008006" key="4">
    <source>
        <dbReference type="Google" id="ProtNLM"/>
    </source>
</evidence>
<reference evidence="2 3" key="1">
    <citation type="submission" date="2017-07" db="EMBL/GenBank/DDBJ databases">
        <title>Amycolatopsis alba DSM 44262 Genome sequencing and assembly.</title>
        <authorList>
            <person name="Kaur N."/>
            <person name="Mayilraj S."/>
        </authorList>
    </citation>
    <scope>NUCLEOTIDE SEQUENCE [LARGE SCALE GENOMIC DNA]</scope>
    <source>
        <strain evidence="2 3">DSM 44262</strain>
    </source>
</reference>
<dbReference type="EMBL" id="NMQU01000074">
    <property type="protein sequence ID" value="OXM47505.1"/>
    <property type="molecule type" value="Genomic_DNA"/>
</dbReference>
<evidence type="ECO:0000313" key="3">
    <source>
        <dbReference type="Proteomes" id="UP000215563"/>
    </source>
</evidence>
<evidence type="ECO:0000313" key="2">
    <source>
        <dbReference type="EMBL" id="OXM47505.1"/>
    </source>
</evidence>
<sequence>MEIPAQRDEDNGQADEAMTMSSDVVGPETVDFDESSCTEALTEEELRVRRAEREAEYDTIVYCDPADVVIGVNVRTENADTDPTTVQDMTQRGVDMAVKGYRDDDGTVVITMGQRRVLNAREAQCEVPVWIQAPPSDDERKATIDRIIGQVNENDLRVGLTLGDRYSAFQQLVAFDLKPAGIARKLGRGKGGKAYVENVLQAGASDLARAATERYDLTLDQAAVVAEFEARGDLVNAKELIRLAVAEPNNFQVFADVQRRKHAEAERVRALTEQLTRELVDAKVTILDDTIDADTGPARSLDRLRLTPDSEPGSEITIEQHSSCPGHAAWLYEDYQEGRTVIAARYGCADFLEHDHALSEAPAGRSDFTPYATDDEDEADVAAFDVARAAHAAAEWQRRANSIRYNWVRDSNEKWDGSSEKRHKWLAGFAAKSAALKGAQVFLATQKLKGGRALRRSMERNHKLANTLLKTGDSGRRPLAELISTAKAAKATRYDVFLTLCAMEEDLHRDAWRTPYPENQEYLTALKGWGYEASSIELRVLKPERVEDVITEKLGPDPEAEDEDVSNGRDGEDSETTRTAAAGGGDDDGDSDSDDEVVDPSAIELSADVADSPPAPSTEDSESADGEATA</sequence>
<dbReference type="AlphaFoldDB" id="A0A229RLS4"/>
<comment type="caution">
    <text evidence="2">The sequence shown here is derived from an EMBL/GenBank/DDBJ whole genome shotgun (WGS) entry which is preliminary data.</text>
</comment>
<feature type="compositionally biased region" description="Acidic residues" evidence="1">
    <location>
        <begin position="585"/>
        <end position="598"/>
    </location>
</feature>
<name>A0A229RLS4_AMYAL</name>
<protein>
    <recommendedName>
        <fullName evidence="4">ParB/Sulfiredoxin domain-containing protein</fullName>
    </recommendedName>
</protein>
<feature type="region of interest" description="Disordered" evidence="1">
    <location>
        <begin position="1"/>
        <end position="37"/>
    </location>
</feature>
<gene>
    <name evidence="2" type="ORF">CFP75_23770</name>
</gene>
<accession>A0A229RLS4</accession>
<dbReference type="Proteomes" id="UP000215563">
    <property type="component" value="Unassembled WGS sequence"/>
</dbReference>
<feature type="compositionally biased region" description="Acidic residues" evidence="1">
    <location>
        <begin position="619"/>
        <end position="630"/>
    </location>
</feature>
<keyword evidence="3" id="KW-1185">Reference proteome</keyword>
<evidence type="ECO:0000256" key="1">
    <source>
        <dbReference type="SAM" id="MobiDB-lite"/>
    </source>
</evidence>
<organism evidence="2 3">
    <name type="scientific">Amycolatopsis alba DSM 44262</name>
    <dbReference type="NCBI Taxonomy" id="1125972"/>
    <lineage>
        <taxon>Bacteria</taxon>
        <taxon>Bacillati</taxon>
        <taxon>Actinomycetota</taxon>
        <taxon>Actinomycetes</taxon>
        <taxon>Pseudonocardiales</taxon>
        <taxon>Pseudonocardiaceae</taxon>
        <taxon>Amycolatopsis</taxon>
    </lineage>
</organism>